<accession>A0AA48L921</accession>
<protein>
    <submittedName>
        <fullName evidence="2">Uncharacterized protein</fullName>
    </submittedName>
</protein>
<reference evidence="2" key="1">
    <citation type="journal article" date="2023" name="BMC Genomics">
        <title>Chromosome-level genome assemblies of Cutaneotrichosporon spp. (Trichosporonales, Basidiomycota) reveal imbalanced evolution between nucleotide sequences and chromosome synteny.</title>
        <authorList>
            <person name="Kobayashi Y."/>
            <person name="Kayamori A."/>
            <person name="Aoki K."/>
            <person name="Shiwa Y."/>
            <person name="Matsutani M."/>
            <person name="Fujita N."/>
            <person name="Sugita T."/>
            <person name="Iwasaki W."/>
            <person name="Tanaka N."/>
            <person name="Takashima M."/>
        </authorList>
    </citation>
    <scope>NUCLEOTIDE SEQUENCE</scope>
    <source>
        <strain evidence="2">HIS019</strain>
    </source>
</reference>
<dbReference type="Proteomes" id="UP001233271">
    <property type="component" value="Chromosome 6"/>
</dbReference>
<evidence type="ECO:0000256" key="1">
    <source>
        <dbReference type="SAM" id="MobiDB-lite"/>
    </source>
</evidence>
<dbReference type="KEGG" id="ccac:CcaHIS019_0605520"/>
<dbReference type="GeneID" id="85497963"/>
<dbReference type="RefSeq" id="XP_060459358.1">
    <property type="nucleotide sequence ID" value="XM_060603023.1"/>
</dbReference>
<gene>
    <name evidence="2" type="ORF">CcaverHIS019_0605520</name>
</gene>
<name>A0AA48L921_9TREE</name>
<keyword evidence="3" id="KW-1185">Reference proteome</keyword>
<dbReference type="AlphaFoldDB" id="A0AA48L921"/>
<evidence type="ECO:0000313" key="3">
    <source>
        <dbReference type="Proteomes" id="UP001233271"/>
    </source>
</evidence>
<feature type="region of interest" description="Disordered" evidence="1">
    <location>
        <begin position="1"/>
        <end position="34"/>
    </location>
</feature>
<evidence type="ECO:0000313" key="2">
    <source>
        <dbReference type="EMBL" id="BEI94093.1"/>
    </source>
</evidence>
<proteinExistence type="predicted"/>
<organism evidence="2 3">
    <name type="scientific">Cutaneotrichosporon cavernicola</name>
    <dbReference type="NCBI Taxonomy" id="279322"/>
    <lineage>
        <taxon>Eukaryota</taxon>
        <taxon>Fungi</taxon>
        <taxon>Dikarya</taxon>
        <taxon>Basidiomycota</taxon>
        <taxon>Agaricomycotina</taxon>
        <taxon>Tremellomycetes</taxon>
        <taxon>Trichosporonales</taxon>
        <taxon>Trichosporonaceae</taxon>
        <taxon>Cutaneotrichosporon</taxon>
    </lineage>
</organism>
<dbReference type="EMBL" id="AP028217">
    <property type="protein sequence ID" value="BEI94093.1"/>
    <property type="molecule type" value="Genomic_DNA"/>
</dbReference>
<sequence length="664" mass="70313">MATAPLAAGTAPPAVVATTEPQSSATDTAATASRKVDTPTILTTLHTLLRAHCQAHPSPNLPYLHPYAPLPPAPWKGKARADLPSAEGQLEALRAMRDVVDGARGVLGRRDEVDRVRLARAMREVITHESALLPLGTTLASLPPCAPTLDAVVPLPPAELLSVLGKRLGLQVFAEDSQFGLLRTSLTLAGSRFVVDVDLEMDAAEGDQTEPPTAVGTPAGANAFGMSLTPLTHAFPTTPTPAKVPPTDERGKVRLAKLTASHVTPAGEAGRSDWIAQVLRTLLEEHLACHNSHEERNKDVCYAACAAVESALAELKAIDELAEAAKGNDADLFQDLETLAAGVARKAEDGSATRLYPDTKASIYPSFRLLPGEPSRANPAFRFRPMGRGENVPPPPQDDGMAVDVEPMCRGAWLVELIDDNPGHTAGGRGLVVRRPWLLPEKTEQEGQDGVAVASLASGIKIEGLLYQAALEEQRNAAPALPLFPYATVFTHKPGGMDQYWSLAEPGPDGYIVGRVGLPTSWHEFGRLATALRAQVVLNAVFTSAFDPTNASDIGVNGANGEGAEDDGDIDLTDLDKPPSALPLTATLHVRSVCVTYPFPSPVAEPPTVTLELRPTHELPYITACWNAEPTLSPEDSAKMDAATKTGLEDVDAVQILARILAAL</sequence>